<dbReference type="EMBL" id="CP043329">
    <property type="protein sequence ID" value="QEK52073.1"/>
    <property type="molecule type" value="Genomic_DNA"/>
</dbReference>
<evidence type="ECO:0008006" key="3">
    <source>
        <dbReference type="Google" id="ProtNLM"/>
    </source>
</evidence>
<sequence>MLEIEKVSFQIQGVELVESSFKVPANRPISEKEVFKFNLNLEHLLDPGKEILIVKTHVNILVEDSEEAVGVIKSQVIFKVLDLVSYFQESKLNLPDIFISTLNSISISTTRGMMFSAFRGTFLHNAILPLIDPAFKEEDKDLN</sequence>
<keyword evidence="2" id="KW-1185">Reference proteome</keyword>
<dbReference type="AlphaFoldDB" id="A0A5C0VJZ5"/>
<name>A0A5C0VJZ5_9SPHI</name>
<protein>
    <recommendedName>
        <fullName evidence="3">Preprotein translocase subunit SecB</fullName>
    </recommendedName>
</protein>
<dbReference type="RefSeq" id="WP_039454344.1">
    <property type="nucleotide sequence ID" value="NZ_CP043329.1"/>
</dbReference>
<dbReference type="KEGG" id="pej:FYC62_10705"/>
<proteinExistence type="predicted"/>
<dbReference type="Proteomes" id="UP000323653">
    <property type="component" value="Chromosome"/>
</dbReference>
<evidence type="ECO:0000313" key="1">
    <source>
        <dbReference type="EMBL" id="QEK52073.1"/>
    </source>
</evidence>
<reference evidence="1 2" key="1">
    <citation type="submission" date="2019-08" db="EMBL/GenBank/DDBJ databases">
        <title>Pedobacter sp. nov., isolated from Han river, South Korea.</title>
        <authorList>
            <person name="Lee D.-H."/>
            <person name="Kim Y.-S."/>
            <person name="Hwang E.-M."/>
            <person name="Le Tran T.C."/>
            <person name="Cha C.-J."/>
        </authorList>
    </citation>
    <scope>NUCLEOTIDE SEQUENCE [LARGE SCALE GENOMIC DNA]</scope>
    <source>
        <strain evidence="1 2">CJ43</strain>
    </source>
</reference>
<gene>
    <name evidence="1" type="ORF">FYC62_10705</name>
</gene>
<accession>A0A5C0VJZ5</accession>
<evidence type="ECO:0000313" key="2">
    <source>
        <dbReference type="Proteomes" id="UP000323653"/>
    </source>
</evidence>
<organism evidence="1 2">
    <name type="scientific">Pedobacter aquae</name>
    <dbReference type="NCBI Taxonomy" id="2605747"/>
    <lineage>
        <taxon>Bacteria</taxon>
        <taxon>Pseudomonadati</taxon>
        <taxon>Bacteroidota</taxon>
        <taxon>Sphingobacteriia</taxon>
        <taxon>Sphingobacteriales</taxon>
        <taxon>Sphingobacteriaceae</taxon>
        <taxon>Pedobacter</taxon>
    </lineage>
</organism>